<evidence type="ECO:0000313" key="1">
    <source>
        <dbReference type="EMBL" id="GIY30446.1"/>
    </source>
</evidence>
<protein>
    <submittedName>
        <fullName evidence="1">Uncharacterized protein</fullName>
    </submittedName>
</protein>
<proteinExistence type="predicted"/>
<dbReference type="AlphaFoldDB" id="A0AAV4SCQ8"/>
<dbReference type="EMBL" id="BPLR01009222">
    <property type="protein sequence ID" value="GIY30446.1"/>
    <property type="molecule type" value="Genomic_DNA"/>
</dbReference>
<organism evidence="1 2">
    <name type="scientific">Caerostris extrusa</name>
    <name type="common">Bark spider</name>
    <name type="synonym">Caerostris bankana</name>
    <dbReference type="NCBI Taxonomy" id="172846"/>
    <lineage>
        <taxon>Eukaryota</taxon>
        <taxon>Metazoa</taxon>
        <taxon>Ecdysozoa</taxon>
        <taxon>Arthropoda</taxon>
        <taxon>Chelicerata</taxon>
        <taxon>Arachnida</taxon>
        <taxon>Araneae</taxon>
        <taxon>Araneomorphae</taxon>
        <taxon>Entelegynae</taxon>
        <taxon>Araneoidea</taxon>
        <taxon>Araneidae</taxon>
        <taxon>Caerostris</taxon>
    </lineage>
</organism>
<evidence type="ECO:0000313" key="2">
    <source>
        <dbReference type="Proteomes" id="UP001054945"/>
    </source>
</evidence>
<gene>
    <name evidence="1" type="ORF">CEXT_151311</name>
</gene>
<dbReference type="Proteomes" id="UP001054945">
    <property type="component" value="Unassembled WGS sequence"/>
</dbReference>
<sequence length="131" mass="15238">MVPPGLELVLESSPGGALHFGQWILEQWVSDKQDHSQAYVISGKKNLWKQGFFTKDLIPGNPKLEPKEQYPPEAGHQCFRYLKIFTRRPSPKIGLSSLGHFRRHCMHQRSLQKPDVLQSWPKKRQIRHSEE</sequence>
<reference evidence="1 2" key="1">
    <citation type="submission" date="2021-06" db="EMBL/GenBank/DDBJ databases">
        <title>Caerostris extrusa draft genome.</title>
        <authorList>
            <person name="Kono N."/>
            <person name="Arakawa K."/>
        </authorList>
    </citation>
    <scope>NUCLEOTIDE SEQUENCE [LARGE SCALE GENOMIC DNA]</scope>
</reference>
<keyword evidence="2" id="KW-1185">Reference proteome</keyword>
<accession>A0AAV4SCQ8</accession>
<name>A0AAV4SCQ8_CAEEX</name>
<comment type="caution">
    <text evidence="1">The sequence shown here is derived from an EMBL/GenBank/DDBJ whole genome shotgun (WGS) entry which is preliminary data.</text>
</comment>